<feature type="region of interest" description="Disordered" evidence="1">
    <location>
        <begin position="403"/>
        <end position="447"/>
    </location>
</feature>
<gene>
    <name evidence="2" type="ORF">F5X68DRAFT_203176</name>
</gene>
<dbReference type="Proteomes" id="UP000770015">
    <property type="component" value="Unassembled WGS sequence"/>
</dbReference>
<feature type="compositionally biased region" description="Basic and acidic residues" evidence="1">
    <location>
        <begin position="529"/>
        <end position="541"/>
    </location>
</feature>
<proteinExistence type="predicted"/>
<dbReference type="OrthoDB" id="5327538at2759"/>
<protein>
    <submittedName>
        <fullName evidence="2">Uncharacterized protein</fullName>
    </submittedName>
</protein>
<dbReference type="EMBL" id="JAGSXJ010000006">
    <property type="protein sequence ID" value="KAH6690534.1"/>
    <property type="molecule type" value="Genomic_DNA"/>
</dbReference>
<comment type="caution">
    <text evidence="2">The sequence shown here is derived from an EMBL/GenBank/DDBJ whole genome shotgun (WGS) entry which is preliminary data.</text>
</comment>
<feature type="region of interest" description="Disordered" evidence="1">
    <location>
        <begin position="518"/>
        <end position="615"/>
    </location>
</feature>
<accession>A0A9P9AAE0</accession>
<feature type="compositionally biased region" description="Pro residues" evidence="1">
    <location>
        <begin position="599"/>
        <end position="608"/>
    </location>
</feature>
<evidence type="ECO:0000313" key="3">
    <source>
        <dbReference type="Proteomes" id="UP000770015"/>
    </source>
</evidence>
<feature type="compositionally biased region" description="Low complexity" evidence="1">
    <location>
        <begin position="411"/>
        <end position="429"/>
    </location>
</feature>
<name>A0A9P9AAE0_9PEZI</name>
<evidence type="ECO:0000256" key="1">
    <source>
        <dbReference type="SAM" id="MobiDB-lite"/>
    </source>
</evidence>
<keyword evidence="3" id="KW-1185">Reference proteome</keyword>
<organism evidence="2 3">
    <name type="scientific">Plectosphaerella plurivora</name>
    <dbReference type="NCBI Taxonomy" id="936078"/>
    <lineage>
        <taxon>Eukaryota</taxon>
        <taxon>Fungi</taxon>
        <taxon>Dikarya</taxon>
        <taxon>Ascomycota</taxon>
        <taxon>Pezizomycotina</taxon>
        <taxon>Sordariomycetes</taxon>
        <taxon>Hypocreomycetidae</taxon>
        <taxon>Glomerellales</taxon>
        <taxon>Plectosphaerellaceae</taxon>
        <taxon>Plectosphaerella</taxon>
    </lineage>
</organism>
<reference evidence="2" key="1">
    <citation type="journal article" date="2021" name="Nat. Commun.">
        <title>Genetic determinants of endophytism in the Arabidopsis root mycobiome.</title>
        <authorList>
            <person name="Mesny F."/>
            <person name="Miyauchi S."/>
            <person name="Thiergart T."/>
            <person name="Pickel B."/>
            <person name="Atanasova L."/>
            <person name="Karlsson M."/>
            <person name="Huettel B."/>
            <person name="Barry K.W."/>
            <person name="Haridas S."/>
            <person name="Chen C."/>
            <person name="Bauer D."/>
            <person name="Andreopoulos W."/>
            <person name="Pangilinan J."/>
            <person name="LaButti K."/>
            <person name="Riley R."/>
            <person name="Lipzen A."/>
            <person name="Clum A."/>
            <person name="Drula E."/>
            <person name="Henrissat B."/>
            <person name="Kohler A."/>
            <person name="Grigoriev I.V."/>
            <person name="Martin F.M."/>
            <person name="Hacquard S."/>
        </authorList>
    </citation>
    <scope>NUCLEOTIDE SEQUENCE</scope>
    <source>
        <strain evidence="2">MPI-SDFR-AT-0117</strain>
    </source>
</reference>
<sequence length="745" mass="81835">MDAQQYQTTTTTTATATTATMTPFYRLWEQEHQSIRDRILDLLPREDVASLRLASSACCNMTTKRLFKRITITFSPSTFTKPSRVQALARIGHHVEHLTFHMAHSQSTFLPPLIHPLTGAEICFLYTPHTSMASVLARPKYANTELGEILTQQYPPVFHAATNVPSFINALKHLVALRHLTVRTPGQDPRERYRRDSVDYALISLRIALERAPLRSLDHLSLSHLHPSALHYFRYSPGGSFGALPSSQRRWRQIRKLSLSVESWDFADPTSPGRDHLKIIDDYLRSLAPGLETLSFSWLGLRGPCPLALSADPLFAPPRASKKLFNEVTSPMSPLPPAPARQPIHFPCLRRMSVSNASMSAAQLAGLVDAHRATARDFDFQDLVIVGGGSLDDALAPLMDQTSSGGTRLWSQHSRVRSSSETSGSAPGSLHSVPSLDELPSTPSAAAAAASRELLDFDLGSELGSEPSHHLFGEVSGPEFPLEILQQDMYDNQSQAAHELEDDLASEIAAAREVGTAVTTRLKKRRRRPSEDEAKREDKQKTRGSSGSSSKREKSKSRSRSHSNSSSTSSKHKEHDLQKKPSAMSVGSLSSSKGRRPSIPVPPMPCISPPIMDTSPPPVLLQPAVYNPSHRASGGRAADHGISSVQRDIEKEEAHRVMAEDSVARTSALRKAKEAVLSKLSEQFMKKQQPRDNNGHHGPLTGADSCAMAMRLREGLFGKSFVSVLPDDRAMSSQSVLVPLMFTRS</sequence>
<evidence type="ECO:0000313" key="2">
    <source>
        <dbReference type="EMBL" id="KAH6690534.1"/>
    </source>
</evidence>
<dbReference type="AlphaFoldDB" id="A0A9P9AAE0"/>